<evidence type="ECO:0000259" key="9">
    <source>
        <dbReference type="Pfam" id="PF13813"/>
    </source>
</evidence>
<dbReference type="GO" id="GO:0006629">
    <property type="term" value="P:lipid metabolic process"/>
    <property type="evidence" value="ECO:0007669"/>
    <property type="project" value="InterPro"/>
</dbReference>
<comment type="subcellular location">
    <subcellularLocation>
        <location evidence="1">Membrane</location>
        <topology evidence="1">Multi-pass membrane protein</topology>
    </subcellularLocation>
</comment>
<evidence type="ECO:0000256" key="6">
    <source>
        <dbReference type="ARBA" id="ARBA00022989"/>
    </source>
</evidence>
<reference evidence="10" key="1">
    <citation type="submission" date="2021-06" db="EMBL/GenBank/DDBJ databases">
        <authorList>
            <person name="Kallberg Y."/>
            <person name="Tangrot J."/>
            <person name="Rosling A."/>
        </authorList>
    </citation>
    <scope>NUCLEOTIDE SEQUENCE</scope>
    <source>
        <strain evidence="10">MA453B</strain>
    </source>
</reference>
<dbReference type="PANTHER" id="PTHR31595:SF57">
    <property type="entry name" value="OS04G0481900 PROTEIN"/>
    <property type="match status" value="1"/>
</dbReference>
<name>A0A9N9GAX4_9GLOM</name>
<comment type="pathway">
    <text evidence="2">Secondary metabolite biosynthesis.</text>
</comment>
<feature type="domain" description="Wax synthase" evidence="9">
    <location>
        <begin position="176"/>
        <end position="258"/>
    </location>
</feature>
<dbReference type="GO" id="GO:0016020">
    <property type="term" value="C:membrane"/>
    <property type="evidence" value="ECO:0007669"/>
    <property type="project" value="UniProtKB-SubCell"/>
</dbReference>
<organism evidence="10 11">
    <name type="scientific">Dentiscutata erythropus</name>
    <dbReference type="NCBI Taxonomy" id="1348616"/>
    <lineage>
        <taxon>Eukaryota</taxon>
        <taxon>Fungi</taxon>
        <taxon>Fungi incertae sedis</taxon>
        <taxon>Mucoromycota</taxon>
        <taxon>Glomeromycotina</taxon>
        <taxon>Glomeromycetes</taxon>
        <taxon>Diversisporales</taxon>
        <taxon>Gigasporaceae</taxon>
        <taxon>Dentiscutata</taxon>
    </lineage>
</organism>
<feature type="transmembrane region" description="Helical" evidence="8">
    <location>
        <begin position="250"/>
        <end position="270"/>
    </location>
</feature>
<keyword evidence="6 8" id="KW-1133">Transmembrane helix</keyword>
<dbReference type="GO" id="GO:0008374">
    <property type="term" value="F:O-acyltransferase activity"/>
    <property type="evidence" value="ECO:0007669"/>
    <property type="project" value="InterPro"/>
</dbReference>
<keyword evidence="4" id="KW-0808">Transferase</keyword>
<keyword evidence="5 8" id="KW-0812">Transmembrane</keyword>
<feature type="transmembrane region" description="Helical" evidence="8">
    <location>
        <begin position="290"/>
        <end position="308"/>
    </location>
</feature>
<dbReference type="OrthoDB" id="1077582at2759"/>
<proteinExistence type="inferred from homology"/>
<evidence type="ECO:0000256" key="4">
    <source>
        <dbReference type="ARBA" id="ARBA00022679"/>
    </source>
</evidence>
<evidence type="ECO:0000256" key="8">
    <source>
        <dbReference type="SAM" id="Phobius"/>
    </source>
</evidence>
<sequence length="333" mass="39400">MIIWMKKNYQFSKDSKIKIPSFIESLFNLRPNALTIPDNSNYQKYIDSITVADLNSEMINHTIKTIVKSVILEFLIKYLRNNRPEIPERSYGLRVLDYFFTGHPFIETYTFFYCILWIISVIMNFSIMWNVNCLAFGIILRPLLSNGENKNEKLRESKSFKIIVKEWLILSIFYTKPLMCNPYFSTSPRDFWSNQWQQLYYEAFQELGYLPVRKYFRNNKTLGHVLGICAVYLISGLFHDYIAIVVFNHFSIDFIIFFLFHALLLILWEVIEGRILGRRGDIKDSFIIRIFKVALFLSIASFSLPQFAETYIKGQYIHSYLDINKSLVKWAVS</sequence>
<dbReference type="AlphaFoldDB" id="A0A9N9GAX4"/>
<feature type="transmembrane region" description="Helical" evidence="8">
    <location>
        <begin position="222"/>
        <end position="244"/>
    </location>
</feature>
<dbReference type="InterPro" id="IPR032805">
    <property type="entry name" value="Wax_synthase_dom"/>
</dbReference>
<accession>A0A9N9GAX4</accession>
<keyword evidence="11" id="KW-1185">Reference proteome</keyword>
<dbReference type="Proteomes" id="UP000789405">
    <property type="component" value="Unassembled WGS sequence"/>
</dbReference>
<evidence type="ECO:0000256" key="3">
    <source>
        <dbReference type="ARBA" id="ARBA00007282"/>
    </source>
</evidence>
<evidence type="ECO:0000313" key="11">
    <source>
        <dbReference type="Proteomes" id="UP000789405"/>
    </source>
</evidence>
<dbReference type="PANTHER" id="PTHR31595">
    <property type="entry name" value="LONG-CHAIN-ALCOHOL O-FATTY-ACYLTRANSFERASE 3-RELATED"/>
    <property type="match status" value="1"/>
</dbReference>
<dbReference type="InterPro" id="IPR044851">
    <property type="entry name" value="Wax_synthase"/>
</dbReference>
<dbReference type="Pfam" id="PF13813">
    <property type="entry name" value="MBOAT_2"/>
    <property type="match status" value="1"/>
</dbReference>
<comment type="caution">
    <text evidence="10">The sequence shown here is derived from an EMBL/GenBank/DDBJ whole genome shotgun (WGS) entry which is preliminary data.</text>
</comment>
<evidence type="ECO:0000313" key="10">
    <source>
        <dbReference type="EMBL" id="CAG8589609.1"/>
    </source>
</evidence>
<evidence type="ECO:0000256" key="1">
    <source>
        <dbReference type="ARBA" id="ARBA00004141"/>
    </source>
</evidence>
<dbReference type="EMBL" id="CAJVPY010003359">
    <property type="protein sequence ID" value="CAG8589609.1"/>
    <property type="molecule type" value="Genomic_DNA"/>
</dbReference>
<evidence type="ECO:0000256" key="5">
    <source>
        <dbReference type="ARBA" id="ARBA00022692"/>
    </source>
</evidence>
<evidence type="ECO:0000256" key="2">
    <source>
        <dbReference type="ARBA" id="ARBA00005179"/>
    </source>
</evidence>
<gene>
    <name evidence="10" type="ORF">DERYTH_LOCUS7096</name>
</gene>
<evidence type="ECO:0000256" key="7">
    <source>
        <dbReference type="ARBA" id="ARBA00023136"/>
    </source>
</evidence>
<protein>
    <submittedName>
        <fullName evidence="10">2831_t:CDS:1</fullName>
    </submittedName>
</protein>
<keyword evidence="7 8" id="KW-0472">Membrane</keyword>
<comment type="similarity">
    <text evidence="3">Belongs to the wax synthase family.</text>
</comment>